<dbReference type="SUPFAM" id="SSF55961">
    <property type="entry name" value="Bet v1-like"/>
    <property type="match status" value="1"/>
</dbReference>
<dbReference type="Gene3D" id="3.30.530.20">
    <property type="match status" value="1"/>
</dbReference>
<accession>A0A6J4PKJ3</accession>
<dbReference type="CDD" id="cd07821">
    <property type="entry name" value="PYR_PYL_RCAR_like"/>
    <property type="match status" value="1"/>
</dbReference>
<dbReference type="AlphaFoldDB" id="A0A6J4PKJ3"/>
<evidence type="ECO:0000313" key="1">
    <source>
        <dbReference type="EMBL" id="CAA9417972.1"/>
    </source>
</evidence>
<organism evidence="1">
    <name type="scientific">uncultured Rubrobacteraceae bacterium</name>
    <dbReference type="NCBI Taxonomy" id="349277"/>
    <lineage>
        <taxon>Bacteria</taxon>
        <taxon>Bacillati</taxon>
        <taxon>Actinomycetota</taxon>
        <taxon>Rubrobacteria</taxon>
        <taxon>Rubrobacterales</taxon>
        <taxon>Rubrobacteraceae</taxon>
        <taxon>environmental samples</taxon>
    </lineage>
</organism>
<reference evidence="1" key="1">
    <citation type="submission" date="2020-02" db="EMBL/GenBank/DDBJ databases">
        <authorList>
            <person name="Meier V. D."/>
        </authorList>
    </citation>
    <scope>NUCLEOTIDE SEQUENCE</scope>
    <source>
        <strain evidence="1">AVDCRST_MAG01</strain>
    </source>
</reference>
<dbReference type="EMBL" id="CADCUW010000293">
    <property type="protein sequence ID" value="CAA9417972.1"/>
    <property type="molecule type" value="Genomic_DNA"/>
</dbReference>
<dbReference type="Pfam" id="PF10604">
    <property type="entry name" value="Polyketide_cyc2"/>
    <property type="match status" value="1"/>
</dbReference>
<dbReference type="InterPro" id="IPR023393">
    <property type="entry name" value="START-like_dom_sf"/>
</dbReference>
<gene>
    <name evidence="1" type="ORF">AVDCRST_MAG01-01-2054</name>
</gene>
<name>A0A6J4PKJ3_9ACTN</name>
<evidence type="ECO:0008006" key="2">
    <source>
        <dbReference type="Google" id="ProtNLM"/>
    </source>
</evidence>
<protein>
    <recommendedName>
        <fullName evidence="2">SRPBCC family protein</fullName>
    </recommendedName>
</protein>
<sequence>MPTTEGEAVRIELRRTYPVPADEMWGRISDFYDLYWLPAVAQPRRLDGRRVRVAALPGPAGEVVEELIEQGGRSRRHKVADAGPMPVGDFEGRIGVENVDETSSEVVWCATFEPVGVSASEAEQAVAGVFAGGFDRLAEV</sequence>
<proteinExistence type="predicted"/>
<dbReference type="InterPro" id="IPR019587">
    <property type="entry name" value="Polyketide_cyclase/dehydratase"/>
</dbReference>